<dbReference type="InterPro" id="IPR036188">
    <property type="entry name" value="FAD/NAD-bd_sf"/>
</dbReference>
<feature type="domain" description="RsdA/BaiN/AoA(So)-like insert" evidence="5">
    <location>
        <begin position="201"/>
        <end position="350"/>
    </location>
</feature>
<keyword evidence="7" id="KW-1185">Reference proteome</keyword>
<dbReference type="RefSeq" id="WP_210281795.1">
    <property type="nucleotide sequence ID" value="NZ_JACICC010000016.1"/>
</dbReference>
<dbReference type="InterPro" id="IPR023166">
    <property type="entry name" value="BaiN-like_dom_sf"/>
</dbReference>
<reference evidence="6 7" key="1">
    <citation type="submission" date="2020-08" db="EMBL/GenBank/DDBJ databases">
        <title>Genomic Encyclopedia of Type Strains, Phase IV (KMG-IV): sequencing the most valuable type-strain genomes for metagenomic binning, comparative biology and taxonomic classification.</title>
        <authorList>
            <person name="Goeker M."/>
        </authorList>
    </citation>
    <scope>NUCLEOTIDE SEQUENCE [LARGE SCALE GENOMIC DNA]</scope>
    <source>
        <strain evidence="6 7">DSM 28760</strain>
    </source>
</reference>
<feature type="domain" description="RsdA/BaiN/AoA(So)-like Rossmann fold-like" evidence="4">
    <location>
        <begin position="16"/>
        <end position="402"/>
    </location>
</feature>
<dbReference type="InterPro" id="IPR022460">
    <property type="entry name" value="Flavoprotein_PP4765"/>
</dbReference>
<evidence type="ECO:0000256" key="3">
    <source>
        <dbReference type="ARBA" id="ARBA00022827"/>
    </source>
</evidence>
<name>A0A7W6EIQ6_9HYPH</name>
<dbReference type="PRINTS" id="PR00368">
    <property type="entry name" value="FADPNR"/>
</dbReference>
<evidence type="ECO:0000256" key="2">
    <source>
        <dbReference type="ARBA" id="ARBA00022630"/>
    </source>
</evidence>
<gene>
    <name evidence="6" type="ORF">FHS81_003452</name>
</gene>
<evidence type="ECO:0000259" key="5">
    <source>
        <dbReference type="Pfam" id="PF22780"/>
    </source>
</evidence>
<dbReference type="AlphaFoldDB" id="A0A7W6EIQ6"/>
<dbReference type="Gene3D" id="1.10.8.260">
    <property type="entry name" value="HI0933 insert domain-like"/>
    <property type="match status" value="1"/>
</dbReference>
<evidence type="ECO:0000259" key="4">
    <source>
        <dbReference type="Pfam" id="PF03486"/>
    </source>
</evidence>
<dbReference type="InterPro" id="IPR057661">
    <property type="entry name" value="RsdA/BaiN/AoA(So)_Rossmann"/>
</dbReference>
<dbReference type="EMBL" id="JACICC010000016">
    <property type="protein sequence ID" value="MBB3811338.1"/>
    <property type="molecule type" value="Genomic_DNA"/>
</dbReference>
<dbReference type="NCBIfam" id="TIGR00275">
    <property type="entry name" value="aminoacetone oxidase family FAD-binding enzyme"/>
    <property type="match status" value="1"/>
</dbReference>
<dbReference type="InterPro" id="IPR055178">
    <property type="entry name" value="RsdA/BaiN/AoA(So)-like_dom"/>
</dbReference>
<sequence length="414" mass="43924">MFDTESGRGVGNGLRVHIVGGGPAGLIAAEMLAGRGFAVTVFERMPSPARKFLMAGRGGLNLTHTEPFPAFLRRYAQAQDLLSPAIEAFSPRRLRAWSRDLGEPTFVGSSRRVFPRSYKATPLLRAWLKRLDTLGVSFAFRHEWLGFSPQGLRFATPDGEQIVAADATLLALGGGSWPRLGSDGSWVDVLRGEGITVADLRPSNCGFTVAWSDILRKRAAGEPLKRIAVTGAGLTANGEALITETGIEGGVIYALSAALRDAIDRDGETTIHIDLQTSMSVAELAWRLERARSGQSASTTLRKIAGLSPAAALLVRESGPLPSSPAALAALIKAAPVRLTGTQPLARAISSAGGVVHAEVDDDYMLRKRPGVFVAGEMLDWEAPTGGYLLQATFATGVAAAEGIMRFLESPDQP</sequence>
<keyword evidence="2" id="KW-0285">Flavoprotein</keyword>
<keyword evidence="3" id="KW-0274">FAD</keyword>
<accession>A0A7W6EIQ6</accession>
<dbReference type="PANTHER" id="PTHR42887:SF1">
    <property type="entry name" value="BLR3961 PROTEIN"/>
    <property type="match status" value="1"/>
</dbReference>
<proteinExistence type="predicted"/>
<dbReference type="SUPFAM" id="SSF51905">
    <property type="entry name" value="FAD/NAD(P)-binding domain"/>
    <property type="match status" value="1"/>
</dbReference>
<organism evidence="6 7">
    <name type="scientific">Pseudochelatococcus contaminans</name>
    <dbReference type="NCBI Taxonomy" id="1538103"/>
    <lineage>
        <taxon>Bacteria</taxon>
        <taxon>Pseudomonadati</taxon>
        <taxon>Pseudomonadota</taxon>
        <taxon>Alphaproteobacteria</taxon>
        <taxon>Hyphomicrobiales</taxon>
        <taxon>Chelatococcaceae</taxon>
        <taxon>Pseudochelatococcus</taxon>
    </lineage>
</organism>
<comment type="cofactor">
    <cofactor evidence="1">
        <name>FAD</name>
        <dbReference type="ChEBI" id="CHEBI:57692"/>
    </cofactor>
</comment>
<evidence type="ECO:0008006" key="8">
    <source>
        <dbReference type="Google" id="ProtNLM"/>
    </source>
</evidence>
<dbReference type="Proteomes" id="UP000537592">
    <property type="component" value="Unassembled WGS sequence"/>
</dbReference>
<evidence type="ECO:0000256" key="1">
    <source>
        <dbReference type="ARBA" id="ARBA00001974"/>
    </source>
</evidence>
<dbReference type="InterPro" id="IPR004792">
    <property type="entry name" value="BaiN-like"/>
</dbReference>
<dbReference type="Gene3D" id="3.50.50.60">
    <property type="entry name" value="FAD/NAD(P)-binding domain"/>
    <property type="match status" value="1"/>
</dbReference>
<dbReference type="Gene3D" id="2.40.30.10">
    <property type="entry name" value="Translation factors"/>
    <property type="match status" value="1"/>
</dbReference>
<evidence type="ECO:0000313" key="6">
    <source>
        <dbReference type="EMBL" id="MBB3811338.1"/>
    </source>
</evidence>
<comment type="caution">
    <text evidence="6">The sequence shown here is derived from an EMBL/GenBank/DDBJ whole genome shotgun (WGS) entry which is preliminary data.</text>
</comment>
<dbReference type="PANTHER" id="PTHR42887">
    <property type="entry name" value="OS12G0638800 PROTEIN"/>
    <property type="match status" value="1"/>
</dbReference>
<dbReference type="Pfam" id="PF22780">
    <property type="entry name" value="HI0933_like_1st"/>
    <property type="match status" value="1"/>
</dbReference>
<dbReference type="SUPFAM" id="SSF160996">
    <property type="entry name" value="HI0933 insert domain-like"/>
    <property type="match status" value="1"/>
</dbReference>
<dbReference type="Pfam" id="PF03486">
    <property type="entry name" value="HI0933_like"/>
    <property type="match status" value="1"/>
</dbReference>
<dbReference type="NCBIfam" id="TIGR03862">
    <property type="entry name" value="flavo_PP4765"/>
    <property type="match status" value="1"/>
</dbReference>
<evidence type="ECO:0000313" key="7">
    <source>
        <dbReference type="Proteomes" id="UP000537592"/>
    </source>
</evidence>
<protein>
    <recommendedName>
        <fullName evidence="8">TIGR03862 family flavoprotein</fullName>
    </recommendedName>
</protein>